<accession>A0ABT8VKS6</accession>
<gene>
    <name evidence="7" type="ORF">Q3C12_31800</name>
</gene>
<dbReference type="SFLD" id="SFLDG01211">
    <property type="entry name" value="Competence_Regulatory_Protein"/>
    <property type="match status" value="1"/>
</dbReference>
<dbReference type="SUPFAM" id="SSF48576">
    <property type="entry name" value="Terpenoid synthases"/>
    <property type="match status" value="1"/>
</dbReference>
<dbReference type="EC" id="2.5.1.-" evidence="7"/>
<organism evidence="7 8">
    <name type="scientific">Paenibacillus ehimensis</name>
    <dbReference type="NCBI Taxonomy" id="79264"/>
    <lineage>
        <taxon>Bacteria</taxon>
        <taxon>Bacillati</taxon>
        <taxon>Bacillota</taxon>
        <taxon>Bacilli</taxon>
        <taxon>Bacillales</taxon>
        <taxon>Paenibacillaceae</taxon>
        <taxon>Paenibacillus</taxon>
    </lineage>
</organism>
<evidence type="ECO:0000256" key="3">
    <source>
        <dbReference type="ARBA" id="ARBA00022679"/>
    </source>
</evidence>
<keyword evidence="5" id="KW-0460">Magnesium</keyword>
<comment type="cofactor">
    <cofactor evidence="1">
        <name>Mg(2+)</name>
        <dbReference type="ChEBI" id="CHEBI:18420"/>
    </cofactor>
</comment>
<comment type="similarity">
    <text evidence="2 6">Belongs to the FPP/GGPP synthase family.</text>
</comment>
<dbReference type="InterPro" id="IPR033965">
    <property type="entry name" value="ComQ"/>
</dbReference>
<evidence type="ECO:0000256" key="6">
    <source>
        <dbReference type="RuleBase" id="RU004466"/>
    </source>
</evidence>
<comment type="caution">
    <text evidence="7">The sequence shown here is derived from an EMBL/GenBank/DDBJ whole genome shotgun (WGS) entry which is preliminary data.</text>
</comment>
<protein>
    <submittedName>
        <fullName evidence="7">Polyprenyl synthetase family protein</fullName>
        <ecNumber evidence="7">2.5.1.-</ecNumber>
    </submittedName>
</protein>
<evidence type="ECO:0000256" key="4">
    <source>
        <dbReference type="ARBA" id="ARBA00022723"/>
    </source>
</evidence>
<keyword evidence="3 6" id="KW-0808">Transferase</keyword>
<dbReference type="PANTHER" id="PTHR12001:SF69">
    <property type="entry name" value="ALL TRANS-POLYPRENYL-DIPHOSPHATE SYNTHASE PDSS1"/>
    <property type="match status" value="1"/>
</dbReference>
<evidence type="ECO:0000256" key="1">
    <source>
        <dbReference type="ARBA" id="ARBA00001946"/>
    </source>
</evidence>
<sequence length="305" mass="34712">MDRETVEHMYRMVDDHVSAEDLKALLKAFIEEKAQEQGSWSSITRCTHDMLGGASPHIDRLAAATELILLCFDIVDDLQDQDHESKPWMQCPPAVALNAVLVLLTGFIGELGQCGVNGRSLYEISKMLTRSVNGQHKDVTNQVVSEVDDYLTMIQEKSGSLFRFACLMGYCLTDCSEETMERIDDLADCVGMIHQIQNDLKDFAQFDVKSDLLLRKRTLPALYLLNVDSEAFRPVKEYYEGKITADVLVRDKEQYMRLIVDSGCIEYTKIVQSVCVQKAEELWTDLQVPSPWKEKFRELTYAAFV</sequence>
<name>A0ABT8VKS6_9BACL</name>
<keyword evidence="8" id="KW-1185">Reference proteome</keyword>
<dbReference type="InterPro" id="IPR000092">
    <property type="entry name" value="Polyprenyl_synt"/>
</dbReference>
<evidence type="ECO:0000313" key="8">
    <source>
        <dbReference type="Proteomes" id="UP001168883"/>
    </source>
</evidence>
<dbReference type="Proteomes" id="UP001168883">
    <property type="component" value="Unassembled WGS sequence"/>
</dbReference>
<dbReference type="Pfam" id="PF00348">
    <property type="entry name" value="polyprenyl_synt"/>
    <property type="match status" value="1"/>
</dbReference>
<proteinExistence type="inferred from homology"/>
<evidence type="ECO:0000256" key="2">
    <source>
        <dbReference type="ARBA" id="ARBA00006706"/>
    </source>
</evidence>
<dbReference type="GO" id="GO:0016740">
    <property type="term" value="F:transferase activity"/>
    <property type="evidence" value="ECO:0007669"/>
    <property type="project" value="UniProtKB-KW"/>
</dbReference>
<dbReference type="EMBL" id="JAUMKJ010000070">
    <property type="protein sequence ID" value="MDO3681579.1"/>
    <property type="molecule type" value="Genomic_DNA"/>
</dbReference>
<evidence type="ECO:0000313" key="7">
    <source>
        <dbReference type="EMBL" id="MDO3681579.1"/>
    </source>
</evidence>
<evidence type="ECO:0000256" key="5">
    <source>
        <dbReference type="ARBA" id="ARBA00022842"/>
    </source>
</evidence>
<dbReference type="Gene3D" id="1.10.600.10">
    <property type="entry name" value="Farnesyl Diphosphate Synthase"/>
    <property type="match status" value="1"/>
</dbReference>
<dbReference type="InterPro" id="IPR008949">
    <property type="entry name" value="Isoprenoid_synthase_dom_sf"/>
</dbReference>
<reference evidence="7" key="1">
    <citation type="submission" date="2023-07" db="EMBL/GenBank/DDBJ databases">
        <authorList>
            <person name="Aktuganov G."/>
            <person name="Boyko T."/>
            <person name="Delegan Y."/>
            <person name="Galimzianova N."/>
            <person name="Gilvanova E."/>
            <person name="Korobov V."/>
            <person name="Kuzmina L."/>
            <person name="Melentiev A."/>
            <person name="Milman P."/>
            <person name="Ryabova A."/>
            <person name="Stupak E."/>
            <person name="Yasakov T."/>
            <person name="Zharikova N."/>
            <person name="Zhurenko E."/>
        </authorList>
    </citation>
    <scope>NUCLEOTIDE SEQUENCE</scope>
    <source>
        <strain evidence="7">IB-739</strain>
    </source>
</reference>
<keyword evidence="4" id="KW-0479">Metal-binding</keyword>
<dbReference type="RefSeq" id="WP_161782207.1">
    <property type="nucleotide sequence ID" value="NZ_JAUMKJ010000070.1"/>
</dbReference>
<dbReference type="CDD" id="cd00867">
    <property type="entry name" value="Trans_IPPS"/>
    <property type="match status" value="1"/>
</dbReference>
<dbReference type="PANTHER" id="PTHR12001">
    <property type="entry name" value="GERANYLGERANYL PYROPHOSPHATE SYNTHASE"/>
    <property type="match status" value="1"/>
</dbReference>
<dbReference type="SFLD" id="SFLDS00005">
    <property type="entry name" value="Isoprenoid_Synthase_Type_I"/>
    <property type="match status" value="1"/>
</dbReference>